<comment type="caution">
    <text evidence="5">The sequence shown here is derived from an EMBL/GenBank/DDBJ whole genome shotgun (WGS) entry which is preliminary data.</text>
</comment>
<dbReference type="PANTHER" id="PTHR11103:SF18">
    <property type="entry name" value="SLR1189 PROTEIN"/>
    <property type="match status" value="1"/>
</dbReference>
<dbReference type="PANTHER" id="PTHR11103">
    <property type="entry name" value="SLR1189 PROTEIN"/>
    <property type="match status" value="1"/>
</dbReference>
<name>M7DB39_9GAMM</name>
<dbReference type="STRING" id="1288826.MSNKSG1_14162"/>
<keyword evidence="1 3" id="KW-0489">Methyltransferase</keyword>
<accession>M7DB39</accession>
<protein>
    <submittedName>
        <fullName evidence="5">Homocysteine S-methyltransferase</fullName>
    </submittedName>
</protein>
<dbReference type="OrthoDB" id="9803687at2"/>
<dbReference type="Pfam" id="PF02574">
    <property type="entry name" value="S-methyl_trans"/>
    <property type="match status" value="1"/>
</dbReference>
<dbReference type="SUPFAM" id="SSF82282">
    <property type="entry name" value="Homocysteine S-methyltransferase"/>
    <property type="match status" value="1"/>
</dbReference>
<dbReference type="PROSITE" id="PS50970">
    <property type="entry name" value="HCY"/>
    <property type="match status" value="1"/>
</dbReference>
<dbReference type="Proteomes" id="UP000011960">
    <property type="component" value="Unassembled WGS sequence"/>
</dbReference>
<evidence type="ECO:0000256" key="2">
    <source>
        <dbReference type="ARBA" id="ARBA00022679"/>
    </source>
</evidence>
<dbReference type="EMBL" id="APAT01000021">
    <property type="protein sequence ID" value="EMP54882.1"/>
    <property type="molecule type" value="Genomic_DNA"/>
</dbReference>
<evidence type="ECO:0000313" key="6">
    <source>
        <dbReference type="Proteomes" id="UP000011960"/>
    </source>
</evidence>
<comment type="cofactor">
    <cofactor evidence="3">
        <name>Zn(2+)</name>
        <dbReference type="ChEBI" id="CHEBI:29105"/>
    </cofactor>
</comment>
<sequence>MKQLLEDNPMVLMEAAIVEQLRRSGEVRLHETLVNAPLIYDPAARDVMGALYLDYMRLAKDAGLPMLLCTPTWRANQARVQASGVSETVNPDAVSFLKELRDSQGYGDDRVKIGGMIGCRNDCYQPDEGLSAEEAEQFHAWQIRQLTRGGVDFLIAETLPNVQEALGIAKAMEATGVPYIISFVISRDGRVLDGSSLEVAIEVIDTGTDRPPLGYMVNCAHPSFLCPEQQPGHVFNRLIGYQANASSLDHCDLENSEALQADDVVEWGQLMLTLNQSFGVKILGGCCGTGIEHLQYLVTHRKR</sequence>
<evidence type="ECO:0000256" key="1">
    <source>
        <dbReference type="ARBA" id="ARBA00022603"/>
    </source>
</evidence>
<keyword evidence="3" id="KW-0862">Zinc</keyword>
<dbReference type="InterPro" id="IPR003726">
    <property type="entry name" value="HCY_dom"/>
</dbReference>
<reference evidence="5 6" key="1">
    <citation type="journal article" date="2013" name="Genome Announc.">
        <title>Genome Sequence of Hydrothermal Arsenic-Respiring Bacterium Marinobacter santoriniensis NKSG1T.</title>
        <authorList>
            <person name="Handley K.M."/>
            <person name="Upton M."/>
            <person name="Beatson S.A."/>
            <person name="Hery M."/>
            <person name="Lloyd J.R."/>
        </authorList>
    </citation>
    <scope>NUCLEOTIDE SEQUENCE [LARGE SCALE GENOMIC DNA]</scope>
    <source>
        <strain evidence="5 6">NKSG1</strain>
    </source>
</reference>
<evidence type="ECO:0000256" key="3">
    <source>
        <dbReference type="PROSITE-ProRule" id="PRU00333"/>
    </source>
</evidence>
<organism evidence="5 6">
    <name type="scientific">Marinobacter santoriniensis NKSG1</name>
    <dbReference type="NCBI Taxonomy" id="1288826"/>
    <lineage>
        <taxon>Bacteria</taxon>
        <taxon>Pseudomonadati</taxon>
        <taxon>Pseudomonadota</taxon>
        <taxon>Gammaproteobacteria</taxon>
        <taxon>Pseudomonadales</taxon>
        <taxon>Marinobacteraceae</taxon>
        <taxon>Marinobacter</taxon>
    </lineage>
</organism>
<feature type="binding site" evidence="3">
    <location>
        <position position="219"/>
    </location>
    <ligand>
        <name>Zn(2+)</name>
        <dbReference type="ChEBI" id="CHEBI:29105"/>
    </ligand>
</feature>
<dbReference type="GO" id="GO:0008168">
    <property type="term" value="F:methyltransferase activity"/>
    <property type="evidence" value="ECO:0007669"/>
    <property type="project" value="UniProtKB-UniRule"/>
</dbReference>
<proteinExistence type="predicted"/>
<dbReference type="PATRIC" id="fig|1288826.3.peg.2811"/>
<keyword evidence="3" id="KW-0479">Metal-binding</keyword>
<feature type="domain" description="Hcy-binding" evidence="4">
    <location>
        <begin position="1"/>
        <end position="301"/>
    </location>
</feature>
<feature type="binding site" evidence="3">
    <location>
        <position position="286"/>
    </location>
    <ligand>
        <name>Zn(2+)</name>
        <dbReference type="ChEBI" id="CHEBI:29105"/>
    </ligand>
</feature>
<dbReference type="Gene3D" id="3.20.20.330">
    <property type="entry name" value="Homocysteine-binding-like domain"/>
    <property type="match status" value="1"/>
</dbReference>
<evidence type="ECO:0000259" key="4">
    <source>
        <dbReference type="PROSITE" id="PS50970"/>
    </source>
</evidence>
<keyword evidence="2 3" id="KW-0808">Transferase</keyword>
<dbReference type="InterPro" id="IPR036589">
    <property type="entry name" value="HCY_dom_sf"/>
</dbReference>
<feature type="binding site" evidence="3">
    <location>
        <position position="287"/>
    </location>
    <ligand>
        <name>Zn(2+)</name>
        <dbReference type="ChEBI" id="CHEBI:29105"/>
    </ligand>
</feature>
<dbReference type="GO" id="GO:0046872">
    <property type="term" value="F:metal ion binding"/>
    <property type="evidence" value="ECO:0007669"/>
    <property type="project" value="UniProtKB-KW"/>
</dbReference>
<keyword evidence="6" id="KW-1185">Reference proteome</keyword>
<dbReference type="eggNOG" id="COG2040">
    <property type="taxonomic scope" value="Bacteria"/>
</dbReference>
<dbReference type="GO" id="GO:0032259">
    <property type="term" value="P:methylation"/>
    <property type="evidence" value="ECO:0007669"/>
    <property type="project" value="UniProtKB-KW"/>
</dbReference>
<gene>
    <name evidence="5" type="ORF">MSNKSG1_14162</name>
</gene>
<dbReference type="RefSeq" id="WP_008939959.1">
    <property type="nucleotide sequence ID" value="NZ_APAT01000021.1"/>
</dbReference>
<dbReference type="AlphaFoldDB" id="M7DB39"/>
<evidence type="ECO:0000313" key="5">
    <source>
        <dbReference type="EMBL" id="EMP54882.1"/>
    </source>
</evidence>